<gene>
    <name evidence="2" type="primary">PARPA_12215.1 scaffold 44939</name>
</gene>
<dbReference type="Proteomes" id="UP000054107">
    <property type="component" value="Unassembled WGS sequence"/>
</dbReference>
<protein>
    <recommendedName>
        <fullName evidence="4">SWI5-dependent HO expression protein 3</fullName>
    </recommendedName>
</protein>
<evidence type="ECO:0000313" key="2">
    <source>
        <dbReference type="EMBL" id="CEP17915.1"/>
    </source>
</evidence>
<proteinExistence type="predicted"/>
<evidence type="ECO:0008006" key="4">
    <source>
        <dbReference type="Google" id="ProtNLM"/>
    </source>
</evidence>
<reference evidence="2 3" key="1">
    <citation type="submission" date="2014-09" db="EMBL/GenBank/DDBJ databases">
        <authorList>
            <person name="Ellenberger Sabrina"/>
        </authorList>
    </citation>
    <scope>NUCLEOTIDE SEQUENCE [LARGE SCALE GENOMIC DNA]</scope>
    <source>
        <strain evidence="2 3">CBS 412.66</strain>
    </source>
</reference>
<dbReference type="EMBL" id="LN733737">
    <property type="protein sequence ID" value="CEP17915.1"/>
    <property type="molecule type" value="Genomic_DNA"/>
</dbReference>
<feature type="compositionally biased region" description="Low complexity" evidence="1">
    <location>
        <begin position="15"/>
        <end position="28"/>
    </location>
</feature>
<feature type="region of interest" description="Disordered" evidence="1">
    <location>
        <begin position="1"/>
        <end position="29"/>
    </location>
</feature>
<name>A0A0B7NQY5_9FUNG</name>
<feature type="region of interest" description="Disordered" evidence="1">
    <location>
        <begin position="49"/>
        <end position="69"/>
    </location>
</feature>
<sequence length="276" mass="32103">MLQTHSPRNNFHMLSIPRSASSSSRTSRVFQELQENLESLQKDLENTKGQLHSAKENKGHSERENEEFIESNKKLRSDIQEVMQILESKQQLLDSTKQTYVCTENKVKQLKDEAMAARKELDELKRREHTIEKECRTIRSHMEKQLQHQKTVEQTVAQSQAEFDKEIQGLQLELASVLQNIEDIKAKDIAKEVQDMVKRQAEERELWIKDFENVQKAIEANNQEFIQQVKQELEDLMKHLTTDSEQILETEVVNCKDDVHGLIARIKSNAAVAINE</sequence>
<keyword evidence="3" id="KW-1185">Reference proteome</keyword>
<accession>A0A0B7NQY5</accession>
<feature type="compositionally biased region" description="Basic and acidic residues" evidence="1">
    <location>
        <begin position="53"/>
        <end position="63"/>
    </location>
</feature>
<evidence type="ECO:0000256" key="1">
    <source>
        <dbReference type="SAM" id="MobiDB-lite"/>
    </source>
</evidence>
<evidence type="ECO:0000313" key="3">
    <source>
        <dbReference type="Proteomes" id="UP000054107"/>
    </source>
</evidence>
<dbReference type="OrthoDB" id="2276367at2759"/>
<organism evidence="2 3">
    <name type="scientific">Parasitella parasitica</name>
    <dbReference type="NCBI Taxonomy" id="35722"/>
    <lineage>
        <taxon>Eukaryota</taxon>
        <taxon>Fungi</taxon>
        <taxon>Fungi incertae sedis</taxon>
        <taxon>Mucoromycota</taxon>
        <taxon>Mucoromycotina</taxon>
        <taxon>Mucoromycetes</taxon>
        <taxon>Mucorales</taxon>
        <taxon>Mucorineae</taxon>
        <taxon>Mucoraceae</taxon>
        <taxon>Parasitella</taxon>
    </lineage>
</organism>
<dbReference type="AlphaFoldDB" id="A0A0B7NQY5"/>